<name>A0A2P2P6Y3_RHIMU</name>
<organism evidence="1">
    <name type="scientific">Rhizophora mucronata</name>
    <name type="common">Asiatic mangrove</name>
    <dbReference type="NCBI Taxonomy" id="61149"/>
    <lineage>
        <taxon>Eukaryota</taxon>
        <taxon>Viridiplantae</taxon>
        <taxon>Streptophyta</taxon>
        <taxon>Embryophyta</taxon>
        <taxon>Tracheophyta</taxon>
        <taxon>Spermatophyta</taxon>
        <taxon>Magnoliopsida</taxon>
        <taxon>eudicotyledons</taxon>
        <taxon>Gunneridae</taxon>
        <taxon>Pentapetalae</taxon>
        <taxon>rosids</taxon>
        <taxon>fabids</taxon>
        <taxon>Malpighiales</taxon>
        <taxon>Rhizophoraceae</taxon>
        <taxon>Rhizophora</taxon>
    </lineage>
</organism>
<dbReference type="EMBL" id="GGEC01069963">
    <property type="protein sequence ID" value="MBX50447.1"/>
    <property type="molecule type" value="Transcribed_RNA"/>
</dbReference>
<sequence length="45" mass="4980">MLWPFGSYSVSHRLGMGSMMIMANVKLGSNLDVHMTVKRSLVALL</sequence>
<reference evidence="1" key="1">
    <citation type="submission" date="2018-02" db="EMBL/GenBank/DDBJ databases">
        <title>Rhizophora mucronata_Transcriptome.</title>
        <authorList>
            <person name="Meera S.P."/>
            <person name="Sreeshan A."/>
            <person name="Augustine A."/>
        </authorList>
    </citation>
    <scope>NUCLEOTIDE SEQUENCE</scope>
    <source>
        <tissue evidence="1">Leaf</tissue>
    </source>
</reference>
<accession>A0A2P2P6Y3</accession>
<evidence type="ECO:0000313" key="1">
    <source>
        <dbReference type="EMBL" id="MBX50447.1"/>
    </source>
</evidence>
<protein>
    <submittedName>
        <fullName evidence="1">Uncharacterized protein</fullName>
    </submittedName>
</protein>
<proteinExistence type="predicted"/>
<dbReference type="AlphaFoldDB" id="A0A2P2P6Y3"/>